<accession>Q4N0U8</accession>
<dbReference type="InParanoid" id="Q4N0U8"/>
<evidence type="ECO:0000313" key="2">
    <source>
        <dbReference type="EMBL" id="EAN30745.1"/>
    </source>
</evidence>
<proteinExistence type="predicted"/>
<sequence>MDNRKLTILSGVLIAMVASVLFVLKFTYIRRRYRPFDDRIVIPEREYPTFIDIITRDGSGLKVNDTSKYKVKKYHSNKILMYEYVFEDAKCVAFNYKNESVWKLKEGREGPYPKTIMFYTLDNTIIVGFGKSNMLIYKYKNNQWTSDTTGEILLDLDIDIKDNNSNIEYTVLSNQEEYTPKPGKYFESVSHHGKELYKGNKFPDLLNKVIVPIANGESRVITLMTLDGRDIKITLN</sequence>
<dbReference type="GeneID" id="3499992"/>
<reference evidence="2 3" key="1">
    <citation type="journal article" date="2005" name="Science">
        <title>Genome sequence of Theileria parva, a bovine pathogen that transforms lymphocytes.</title>
        <authorList>
            <person name="Gardner M.J."/>
            <person name="Bishop R."/>
            <person name="Shah T."/>
            <person name="de Villiers E.P."/>
            <person name="Carlton J.M."/>
            <person name="Hall N."/>
            <person name="Ren Q."/>
            <person name="Paulsen I.T."/>
            <person name="Pain A."/>
            <person name="Berriman M."/>
            <person name="Wilson R.J.M."/>
            <person name="Sato S."/>
            <person name="Ralph S.A."/>
            <person name="Mann D.J."/>
            <person name="Xiong Z."/>
            <person name="Shallom S.J."/>
            <person name="Weidman J."/>
            <person name="Jiang L."/>
            <person name="Lynn J."/>
            <person name="Weaver B."/>
            <person name="Shoaibi A."/>
            <person name="Domingo A.R."/>
            <person name="Wasawo D."/>
            <person name="Crabtree J."/>
            <person name="Wortman J.R."/>
            <person name="Haas B."/>
            <person name="Angiuoli S.V."/>
            <person name="Creasy T.H."/>
            <person name="Lu C."/>
            <person name="Suh B."/>
            <person name="Silva J.C."/>
            <person name="Utterback T.R."/>
            <person name="Feldblyum T.V."/>
            <person name="Pertea M."/>
            <person name="Allen J."/>
            <person name="Nierman W.C."/>
            <person name="Taracha E.L.N."/>
            <person name="Salzberg S.L."/>
            <person name="White O.R."/>
            <person name="Fitzhugh H.A."/>
            <person name="Morzaria S."/>
            <person name="Venter J.C."/>
            <person name="Fraser C.M."/>
            <person name="Nene V."/>
        </authorList>
    </citation>
    <scope>NUCLEOTIDE SEQUENCE [LARGE SCALE GENOMIC DNA]</scope>
    <source>
        <strain evidence="2 3">Muguga</strain>
    </source>
</reference>
<dbReference type="Pfam" id="PF04385">
    <property type="entry name" value="FAINT"/>
    <property type="match status" value="2"/>
</dbReference>
<evidence type="ECO:0000313" key="3">
    <source>
        <dbReference type="Proteomes" id="UP000001949"/>
    </source>
</evidence>
<keyword evidence="3" id="KW-1185">Reference proteome</keyword>
<name>Q4N0U8_THEPA</name>
<comment type="caution">
    <text evidence="2">The sequence shown here is derived from an EMBL/GenBank/DDBJ whole genome shotgun (WGS) entry which is preliminary data.</text>
</comment>
<dbReference type="Proteomes" id="UP000001949">
    <property type="component" value="Unassembled WGS sequence"/>
</dbReference>
<dbReference type="AlphaFoldDB" id="Q4N0U8"/>
<keyword evidence="1" id="KW-1133">Transmembrane helix</keyword>
<dbReference type="RefSeq" id="XP_763028.1">
    <property type="nucleotide sequence ID" value="XM_757935.1"/>
</dbReference>
<keyword evidence="1" id="KW-0472">Membrane</keyword>
<dbReference type="VEuPathDB" id="PiroplasmaDB:TpMuguga_03g00009"/>
<gene>
    <name evidence="2" type="ordered locus">TP03_0009</name>
</gene>
<evidence type="ECO:0000256" key="1">
    <source>
        <dbReference type="SAM" id="Phobius"/>
    </source>
</evidence>
<keyword evidence="1" id="KW-0812">Transmembrane</keyword>
<dbReference type="KEGG" id="tpv:TP03_0009"/>
<protein>
    <submittedName>
        <fullName evidence="2">Uncharacterized protein</fullName>
    </submittedName>
</protein>
<feature type="transmembrane region" description="Helical" evidence="1">
    <location>
        <begin position="6"/>
        <end position="24"/>
    </location>
</feature>
<dbReference type="EMBL" id="AAGK01000005">
    <property type="protein sequence ID" value="EAN30745.1"/>
    <property type="molecule type" value="Genomic_DNA"/>
</dbReference>
<dbReference type="InterPro" id="IPR007480">
    <property type="entry name" value="DUF529"/>
</dbReference>
<organism evidence="2 3">
    <name type="scientific">Theileria parva</name>
    <name type="common">East coast fever infection agent</name>
    <dbReference type="NCBI Taxonomy" id="5875"/>
    <lineage>
        <taxon>Eukaryota</taxon>
        <taxon>Sar</taxon>
        <taxon>Alveolata</taxon>
        <taxon>Apicomplexa</taxon>
        <taxon>Aconoidasida</taxon>
        <taxon>Piroplasmida</taxon>
        <taxon>Theileriidae</taxon>
        <taxon>Theileria</taxon>
    </lineage>
</organism>
<dbReference type="OMA" id="FEENAKC"/>
<dbReference type="eggNOG" id="ENOG502QXAY">
    <property type="taxonomic scope" value="Eukaryota"/>
</dbReference>